<evidence type="ECO:0000313" key="3">
    <source>
        <dbReference type="Proteomes" id="UP001158576"/>
    </source>
</evidence>
<keyword evidence="3" id="KW-1185">Reference proteome</keyword>
<evidence type="ECO:0000256" key="1">
    <source>
        <dbReference type="SAM" id="SignalP"/>
    </source>
</evidence>
<accession>A0ABN7RMW3</accession>
<reference evidence="2 3" key="1">
    <citation type="submission" date="2021-04" db="EMBL/GenBank/DDBJ databases">
        <authorList>
            <person name="Bliznina A."/>
        </authorList>
    </citation>
    <scope>NUCLEOTIDE SEQUENCE [LARGE SCALE GENOMIC DNA]</scope>
</reference>
<keyword evidence="1" id="KW-0732">Signal</keyword>
<dbReference type="EMBL" id="OU015568">
    <property type="protein sequence ID" value="CAG5078567.1"/>
    <property type="molecule type" value="Genomic_DNA"/>
</dbReference>
<dbReference type="Proteomes" id="UP001158576">
    <property type="component" value="Chromosome PAR"/>
</dbReference>
<feature type="chain" id="PRO_5046811294" evidence="1">
    <location>
        <begin position="16"/>
        <end position="78"/>
    </location>
</feature>
<feature type="signal peptide" evidence="1">
    <location>
        <begin position="1"/>
        <end position="15"/>
    </location>
</feature>
<organism evidence="2 3">
    <name type="scientific">Oikopleura dioica</name>
    <name type="common">Tunicate</name>
    <dbReference type="NCBI Taxonomy" id="34765"/>
    <lineage>
        <taxon>Eukaryota</taxon>
        <taxon>Metazoa</taxon>
        <taxon>Chordata</taxon>
        <taxon>Tunicata</taxon>
        <taxon>Appendicularia</taxon>
        <taxon>Copelata</taxon>
        <taxon>Oikopleuridae</taxon>
        <taxon>Oikopleura</taxon>
    </lineage>
</organism>
<sequence length="78" mass="8564">MLVSNIVGLSATTLAASLGSQCNSCQVQYQAKIDHGMMYIQSYCAYPCSTQQSHTEFYMVNFELVPVDVIDSCACQLL</sequence>
<name>A0ABN7RMW3_OIKDI</name>
<gene>
    <name evidence="2" type="ORF">OKIOD_LOCUS581</name>
</gene>
<protein>
    <submittedName>
        <fullName evidence="2">Oidioi.mRNA.OKI2018_I69.PAR.g9023.t1.cds</fullName>
    </submittedName>
</protein>
<proteinExistence type="predicted"/>
<evidence type="ECO:0000313" key="2">
    <source>
        <dbReference type="EMBL" id="CAG5078567.1"/>
    </source>
</evidence>